<keyword evidence="1" id="KW-0812">Transmembrane</keyword>
<sequence>MGSIYSMFSDEEETDEVLNNHTEKLNKLSSWYEELDSKIKAIDMRISLGNNTQSTTDVQTLLKNVDGASAESERLRADIKALSTLIDQNTAEIAHWKGEIGDLPAKFHGILGAEVNTMNAKYQALSTRVDNGFNNSPPAINRGLAIGLPLGLGIPLTVAVVFLCAMWIRRKYPYVPQHMNKEEAENYIKIHNATRPKTLTEKLCDLFEALGFKKSQGIPGVYVMENTPTK</sequence>
<reference evidence="2" key="1">
    <citation type="journal article" date="2014" name="Genome Announc.">
        <title>Complete sequencing and chromosome-scale genome assembly of the industrial progenitor strain P2niaD18 from the penicillin producer Penicillium chrysogenum.</title>
        <authorList>
            <person name="Specht T."/>
            <person name="Dahlmann T.A."/>
            <person name="Zadra I."/>
            <person name="Kurnsteiner H."/>
            <person name="Kuck U."/>
        </authorList>
    </citation>
    <scope>NUCLEOTIDE SEQUENCE [LARGE SCALE GENOMIC DNA]</scope>
    <source>
        <strain evidence="2">P2niaD18</strain>
    </source>
</reference>
<proteinExistence type="predicted"/>
<accession>A0A167QAL3</accession>
<gene>
    <name evidence="2" type="ORF">EN45_086670</name>
</gene>
<feature type="transmembrane region" description="Helical" evidence="1">
    <location>
        <begin position="144"/>
        <end position="168"/>
    </location>
</feature>
<evidence type="ECO:0000313" key="2">
    <source>
        <dbReference type="EMBL" id="KZN84527.1"/>
    </source>
</evidence>
<dbReference type="AlphaFoldDB" id="A0A167QAL3"/>
<dbReference type="Proteomes" id="UP000076449">
    <property type="component" value="Chromosome III"/>
</dbReference>
<name>A0A167QAL3_PENCH</name>
<organism evidence="2">
    <name type="scientific">Penicillium chrysogenum</name>
    <name type="common">Penicillium notatum</name>
    <dbReference type="NCBI Taxonomy" id="5076"/>
    <lineage>
        <taxon>Eukaryota</taxon>
        <taxon>Fungi</taxon>
        <taxon>Dikarya</taxon>
        <taxon>Ascomycota</taxon>
        <taxon>Pezizomycotina</taxon>
        <taxon>Eurotiomycetes</taxon>
        <taxon>Eurotiomycetidae</taxon>
        <taxon>Eurotiales</taxon>
        <taxon>Aspergillaceae</taxon>
        <taxon>Penicillium</taxon>
        <taxon>Penicillium chrysogenum species complex</taxon>
    </lineage>
</organism>
<keyword evidence="1" id="KW-0472">Membrane</keyword>
<dbReference type="EMBL" id="CM002800">
    <property type="protein sequence ID" value="KZN84527.1"/>
    <property type="molecule type" value="Genomic_DNA"/>
</dbReference>
<keyword evidence="1" id="KW-1133">Transmembrane helix</keyword>
<protein>
    <submittedName>
        <fullName evidence="2">Uncharacterized protein</fullName>
    </submittedName>
</protein>
<evidence type="ECO:0000256" key="1">
    <source>
        <dbReference type="SAM" id="Phobius"/>
    </source>
</evidence>
<dbReference type="PhylomeDB" id="A0A167QAL3"/>
<dbReference type="Gene3D" id="1.10.287.1490">
    <property type="match status" value="1"/>
</dbReference>